<feature type="compositionally biased region" description="Basic and acidic residues" evidence="2">
    <location>
        <begin position="290"/>
        <end position="306"/>
    </location>
</feature>
<feature type="compositionally biased region" description="Acidic residues" evidence="2">
    <location>
        <begin position="184"/>
        <end position="205"/>
    </location>
</feature>
<keyword evidence="5" id="KW-1185">Reference proteome</keyword>
<evidence type="ECO:0000313" key="4">
    <source>
        <dbReference type="EMBL" id="OWK01734.1"/>
    </source>
</evidence>
<dbReference type="Pfam" id="PF02437">
    <property type="entry name" value="Ski_Sno_DHD"/>
    <property type="match status" value="1"/>
</dbReference>
<evidence type="ECO:0000259" key="3">
    <source>
        <dbReference type="SMART" id="SM01046"/>
    </source>
</evidence>
<dbReference type="GO" id="GO:0005667">
    <property type="term" value="C:transcription regulator complex"/>
    <property type="evidence" value="ECO:0007669"/>
    <property type="project" value="TreeGrafter"/>
</dbReference>
<dbReference type="Gene3D" id="3.10.260.20">
    <property type="entry name" value="Ski"/>
    <property type="match status" value="1"/>
</dbReference>
<dbReference type="InterPro" id="IPR003380">
    <property type="entry name" value="SKI/SNO/DAC"/>
</dbReference>
<feature type="compositionally biased region" description="Basic and acidic residues" evidence="2">
    <location>
        <begin position="225"/>
        <end position="235"/>
    </location>
</feature>
<dbReference type="InterPro" id="IPR014890">
    <property type="entry name" value="c-SKI_SMAD4-bd_dom"/>
</dbReference>
<dbReference type="FunFam" id="3.10.390.10:FF:000001">
    <property type="entry name" value="SKI family transcriptional corepressor 1"/>
    <property type="match status" value="1"/>
</dbReference>
<dbReference type="GO" id="GO:0005737">
    <property type="term" value="C:cytoplasm"/>
    <property type="evidence" value="ECO:0007669"/>
    <property type="project" value="TreeGrafter"/>
</dbReference>
<accession>A0A212C792</accession>
<dbReference type="GO" id="GO:0000122">
    <property type="term" value="P:negative regulation of transcription by RNA polymerase II"/>
    <property type="evidence" value="ECO:0007669"/>
    <property type="project" value="TreeGrafter"/>
</dbReference>
<evidence type="ECO:0000313" key="5">
    <source>
        <dbReference type="Proteomes" id="UP000242450"/>
    </source>
</evidence>
<dbReference type="Pfam" id="PF08782">
    <property type="entry name" value="c-SKI_SMAD_bind"/>
    <property type="match status" value="1"/>
</dbReference>
<dbReference type="SMART" id="SM01046">
    <property type="entry name" value="c-SKI_SMAD_bind"/>
    <property type="match status" value="1"/>
</dbReference>
<dbReference type="InterPro" id="IPR009061">
    <property type="entry name" value="DNA-bd_dom_put_sf"/>
</dbReference>
<dbReference type="GO" id="GO:0005634">
    <property type="term" value="C:nucleus"/>
    <property type="evidence" value="ECO:0007669"/>
    <property type="project" value="TreeGrafter"/>
</dbReference>
<comment type="caution">
    <text evidence="4">The sequence shown here is derived from an EMBL/GenBank/DDBJ whole genome shotgun (WGS) entry which is preliminary data.</text>
</comment>
<dbReference type="GO" id="GO:0000978">
    <property type="term" value="F:RNA polymerase II cis-regulatory region sequence-specific DNA binding"/>
    <property type="evidence" value="ECO:0007669"/>
    <property type="project" value="TreeGrafter"/>
</dbReference>
<proteinExistence type="inferred from homology"/>
<feature type="region of interest" description="Disordered" evidence="2">
    <location>
        <begin position="254"/>
        <end position="306"/>
    </location>
</feature>
<dbReference type="InterPro" id="IPR010919">
    <property type="entry name" value="SAND-like_dom_sf"/>
</dbReference>
<dbReference type="InterPro" id="IPR037000">
    <property type="entry name" value="Ski_DNA-bd_sf"/>
</dbReference>
<organism evidence="4 5">
    <name type="scientific">Cervus elaphus hippelaphus</name>
    <name type="common">European red deer</name>
    <dbReference type="NCBI Taxonomy" id="46360"/>
    <lineage>
        <taxon>Eukaryota</taxon>
        <taxon>Metazoa</taxon>
        <taxon>Chordata</taxon>
        <taxon>Craniata</taxon>
        <taxon>Vertebrata</taxon>
        <taxon>Euteleostomi</taxon>
        <taxon>Mammalia</taxon>
        <taxon>Eutheria</taxon>
        <taxon>Laurasiatheria</taxon>
        <taxon>Artiodactyla</taxon>
        <taxon>Ruminantia</taxon>
        <taxon>Pecora</taxon>
        <taxon>Cervidae</taxon>
        <taxon>Cervinae</taxon>
        <taxon>Cervus</taxon>
    </lineage>
</organism>
<dbReference type="EMBL" id="MKHE01000027">
    <property type="protein sequence ID" value="OWK01734.1"/>
    <property type="molecule type" value="Genomic_DNA"/>
</dbReference>
<dbReference type="PANTHER" id="PTHR10005:SF7">
    <property type="entry name" value="SKI FAMILY TRANSCRIPTIONAL COREPRESSOR 2"/>
    <property type="match status" value="1"/>
</dbReference>
<dbReference type="InterPro" id="IPR023216">
    <property type="entry name" value="Tscrpt_reg_SKI_SnoN"/>
</dbReference>
<dbReference type="AlphaFoldDB" id="A0A212C792"/>
<dbReference type="GO" id="GO:0000981">
    <property type="term" value="F:DNA-binding transcription factor activity, RNA polymerase II-specific"/>
    <property type="evidence" value="ECO:0007669"/>
    <property type="project" value="TreeGrafter"/>
</dbReference>
<evidence type="ECO:0000256" key="2">
    <source>
        <dbReference type="SAM" id="MobiDB-lite"/>
    </source>
</evidence>
<comment type="similarity">
    <text evidence="1">Belongs to the SKI family.</text>
</comment>
<dbReference type="SUPFAM" id="SSF63763">
    <property type="entry name" value="SAND domain-like"/>
    <property type="match status" value="1"/>
</dbReference>
<dbReference type="Proteomes" id="UP000242450">
    <property type="component" value="Chromosome 27"/>
</dbReference>
<protein>
    <recommendedName>
        <fullName evidence="3">c-SKI SMAD4-binding domain-containing protein</fullName>
    </recommendedName>
</protein>
<reference evidence="4 5" key="1">
    <citation type="journal article" date="2018" name="Mol. Genet. Genomics">
        <title>The red deer Cervus elaphus genome CerEla1.0: sequencing, annotating, genes, and chromosomes.</title>
        <authorList>
            <person name="Bana N.A."/>
            <person name="Nyiri A."/>
            <person name="Nagy J."/>
            <person name="Frank K."/>
            <person name="Nagy T."/>
            <person name="Steger V."/>
            <person name="Schiller M."/>
            <person name="Lakatos P."/>
            <person name="Sugar L."/>
            <person name="Horn P."/>
            <person name="Barta E."/>
            <person name="Orosz L."/>
        </authorList>
    </citation>
    <scope>NUCLEOTIDE SEQUENCE [LARGE SCALE GENOMIC DNA]</scope>
    <source>
        <strain evidence="4">Hungarian</strain>
    </source>
</reference>
<feature type="domain" description="c-SKI SMAD4-binding" evidence="3">
    <location>
        <begin position="86"/>
        <end position="181"/>
    </location>
</feature>
<feature type="region of interest" description="Disordered" evidence="2">
    <location>
        <begin position="173"/>
        <end position="240"/>
    </location>
</feature>
<dbReference type="SUPFAM" id="SSF46955">
    <property type="entry name" value="Putative DNA-binding domain"/>
    <property type="match status" value="1"/>
</dbReference>
<dbReference type="PANTHER" id="PTHR10005">
    <property type="entry name" value="SKI ONCOGENE-RELATED"/>
    <property type="match status" value="1"/>
</dbReference>
<dbReference type="OrthoDB" id="3938623at2759"/>
<dbReference type="Gene3D" id="3.10.390.10">
    <property type="entry name" value="SAND domain-like"/>
    <property type="match status" value="1"/>
</dbReference>
<gene>
    <name evidence="4" type="ORF">Celaphus_00017778</name>
</gene>
<dbReference type="GO" id="GO:0030514">
    <property type="term" value="P:negative regulation of BMP signaling pathway"/>
    <property type="evidence" value="ECO:0007669"/>
    <property type="project" value="TreeGrafter"/>
</dbReference>
<name>A0A212C792_CEREH</name>
<dbReference type="GO" id="GO:0046332">
    <property type="term" value="F:SMAD binding"/>
    <property type="evidence" value="ECO:0007669"/>
    <property type="project" value="InterPro"/>
</dbReference>
<sequence>MESFEMEQISNTLLKNFSYNEIHNRRVALGITCVQCTPVQLEILRRAGAMPISSRRCGMITKREAERLCKSFLGENRPPKLPDNFAFDVSHECAWGCRGSFIPARYNSSRAKCIKCSYCNMYFSPNKFIFHSHRTPDAKYTQPDAANFNSWRRHLKLTDKSPQDELVFAWEDEVDVEGHKPPEGEEEEEEEGREPEDDDEEDEETGVLLGDPLVGGGRFLQGRGLSEKGSSRDRPPAAAGAFPLALNSSRLLQEDGKLGDLGGPDLPPPLASQKPSGGLGSSPGSPVHHPSLEEQPSYKDNQKTKENNQVILSTKDDNFSDKNKEHSFFITDSDASGGDFWRERSGRLGQIEGMSSQMTERRVEIHNQKTEYLVQGLEVFILAIDARPACAGAAGRQSAGPQPSPEGVTGPRELCADKKLCLHILPSLLGSIPLHQNTYAEALGVTCIAGFLCLQKADFLAEEDQTSVGKSQWHLGDFWFWMD</sequence>
<evidence type="ECO:0000256" key="1">
    <source>
        <dbReference type="ARBA" id="ARBA00009513"/>
    </source>
</evidence>